<keyword evidence="6" id="KW-0413">Isomerase</keyword>
<dbReference type="InterPro" id="IPR036900">
    <property type="entry name" value="A-D-PHexomutase_C_sf"/>
</dbReference>
<feature type="domain" description="Alpha-D-phosphohexomutase alpha/beta/alpha" evidence="8">
    <location>
        <begin position="166"/>
        <end position="271"/>
    </location>
</feature>
<dbReference type="AlphaFoldDB" id="A0A6C2USA9"/>
<dbReference type="Pfam" id="PF02880">
    <property type="entry name" value="PGM_PMM_III"/>
    <property type="match status" value="1"/>
</dbReference>
<name>A0A6C2USA9_9BACT</name>
<keyword evidence="3" id="KW-0597">Phosphoprotein</keyword>
<dbReference type="InterPro" id="IPR005845">
    <property type="entry name" value="A-D-PHexomutase_a/b/a-II"/>
</dbReference>
<dbReference type="InterPro" id="IPR005841">
    <property type="entry name" value="Alpha-D-phosphohexomutase_SF"/>
</dbReference>
<dbReference type="PANTHER" id="PTHR42946">
    <property type="entry name" value="PHOSPHOHEXOSE MUTASE"/>
    <property type="match status" value="1"/>
</dbReference>
<dbReference type="Gene3D" id="3.30.310.50">
    <property type="entry name" value="Alpha-D-phosphohexomutase, C-terminal domain"/>
    <property type="match status" value="1"/>
</dbReference>
<accession>A0A6C2USA9</accession>
<dbReference type="RefSeq" id="WP_136065039.1">
    <property type="nucleotide sequence ID" value="NZ_CAAHFH010000003.1"/>
</dbReference>
<dbReference type="GO" id="GO:0046872">
    <property type="term" value="F:metal ion binding"/>
    <property type="evidence" value="ECO:0007669"/>
    <property type="project" value="UniProtKB-KW"/>
</dbReference>
<evidence type="ECO:0000256" key="2">
    <source>
        <dbReference type="ARBA" id="ARBA00010231"/>
    </source>
</evidence>
<proteinExistence type="inferred from homology"/>
<dbReference type="InterPro" id="IPR050060">
    <property type="entry name" value="Phosphoglucosamine_mutase"/>
</dbReference>
<gene>
    <name evidence="10" type="primary">algC</name>
    <name evidence="10" type="ORF">SCARR_05118</name>
</gene>
<dbReference type="Pfam" id="PF02878">
    <property type="entry name" value="PGM_PMM_I"/>
    <property type="match status" value="1"/>
</dbReference>
<keyword evidence="11" id="KW-1185">Reference proteome</keyword>
<evidence type="ECO:0000256" key="6">
    <source>
        <dbReference type="ARBA" id="ARBA00023235"/>
    </source>
</evidence>
<evidence type="ECO:0000259" key="7">
    <source>
        <dbReference type="Pfam" id="PF02878"/>
    </source>
</evidence>
<dbReference type="GO" id="GO:0005975">
    <property type="term" value="P:carbohydrate metabolic process"/>
    <property type="evidence" value="ECO:0007669"/>
    <property type="project" value="InterPro"/>
</dbReference>
<dbReference type="InterPro" id="IPR016055">
    <property type="entry name" value="A-D-PHexomutase_a/b/a-I/II/III"/>
</dbReference>
<evidence type="ECO:0000256" key="3">
    <source>
        <dbReference type="ARBA" id="ARBA00022553"/>
    </source>
</evidence>
<keyword evidence="5" id="KW-0460">Magnesium</keyword>
<protein>
    <submittedName>
        <fullName evidence="10">Phosphomannomutase/phosphoglucomutase</fullName>
    </submittedName>
</protein>
<dbReference type="PANTHER" id="PTHR42946:SF1">
    <property type="entry name" value="PHOSPHOGLUCOMUTASE (ALPHA-D-GLUCOSE-1,6-BISPHOSPHATE-DEPENDENT)"/>
    <property type="match status" value="1"/>
</dbReference>
<feature type="domain" description="Alpha-D-phosphohexomutase alpha/beta/alpha" evidence="7">
    <location>
        <begin position="9"/>
        <end position="147"/>
    </location>
</feature>
<feature type="domain" description="Alpha-D-phosphohexomutase alpha/beta/alpha" evidence="9">
    <location>
        <begin position="277"/>
        <end position="393"/>
    </location>
</feature>
<dbReference type="GO" id="GO:0004615">
    <property type="term" value="F:phosphomannomutase activity"/>
    <property type="evidence" value="ECO:0007669"/>
    <property type="project" value="TreeGrafter"/>
</dbReference>
<evidence type="ECO:0000256" key="4">
    <source>
        <dbReference type="ARBA" id="ARBA00022723"/>
    </source>
</evidence>
<dbReference type="CDD" id="cd03089">
    <property type="entry name" value="PMM_PGM"/>
    <property type="match status" value="1"/>
</dbReference>
<evidence type="ECO:0000259" key="9">
    <source>
        <dbReference type="Pfam" id="PF02880"/>
    </source>
</evidence>
<comment type="cofactor">
    <cofactor evidence="1">
        <name>Mg(2+)</name>
        <dbReference type="ChEBI" id="CHEBI:18420"/>
    </cofactor>
</comment>
<reference evidence="10 11" key="1">
    <citation type="submission" date="2019-04" db="EMBL/GenBank/DDBJ databases">
        <authorList>
            <person name="Van Vliet M D."/>
        </authorList>
    </citation>
    <scope>NUCLEOTIDE SEQUENCE [LARGE SCALE GENOMIC DNA]</scope>
    <source>
        <strain evidence="10 11">F21</strain>
    </source>
</reference>
<evidence type="ECO:0000313" key="10">
    <source>
        <dbReference type="EMBL" id="VGO23019.1"/>
    </source>
</evidence>
<sequence>MDQYFKLQNGSDVRGVALEGVEGEPVTLTVEIARTIGYAFSQWLEKQTGKTGLKVAVGHDSRLSSDAIKTAVFQGLEKGGCAVFDCGLASTPAMFMSTVFENHGYDGSIMLTASHLPFNRNGMKFFIREGGLEKQNIKEILTIATETGEFEGVELSNTTEVSLMEDYSKHLVQIIRKGAGSEQPLSGLKIVVDAGNGAGGFFVDDVLKPLGADTTGSQFLDPDGSFPNHIPNPEDKDAMDAIIVAVTENSADFGIIFDTDVDRAGAVDKNGKPINRNRFIALMAAIVLGEHPGSTIVTDSVTSTGLKWWTEEKLCGVHHRYQRGYKNVINEAIRLNEAGTPSYLALETSGHGALKENYFLDDGAYQIAKILIKIAQLKTAGAGTVDELIAELPEPAEAIEFRPQILVKDFSTYAEVVLASFTEFVENEAGWSLTPNNHEGVHVTCDGGWILVRKSLHDPQMPINIESDKPGGVEPLSNKVRAFLSGFDGLKLPPVKVL</sequence>
<dbReference type="FunFam" id="3.40.120.10:FF:000010">
    <property type="entry name" value="phosphomannomutase/phosphoglucomutase isoform X1"/>
    <property type="match status" value="1"/>
</dbReference>
<dbReference type="SUPFAM" id="SSF53738">
    <property type="entry name" value="Phosphoglucomutase, first 3 domains"/>
    <property type="match status" value="3"/>
</dbReference>
<dbReference type="InterPro" id="IPR005846">
    <property type="entry name" value="A-D-PHexomutase_a/b/a-III"/>
</dbReference>
<comment type="similarity">
    <text evidence="2">Belongs to the phosphohexose mutase family.</text>
</comment>
<keyword evidence="4" id="KW-0479">Metal-binding</keyword>
<dbReference type="Proteomes" id="UP000346198">
    <property type="component" value="Unassembled WGS sequence"/>
</dbReference>
<evidence type="ECO:0000313" key="11">
    <source>
        <dbReference type="Proteomes" id="UP000346198"/>
    </source>
</evidence>
<organism evidence="10 11">
    <name type="scientific">Pontiella sulfatireligans</name>
    <dbReference type="NCBI Taxonomy" id="2750658"/>
    <lineage>
        <taxon>Bacteria</taxon>
        <taxon>Pseudomonadati</taxon>
        <taxon>Kiritimatiellota</taxon>
        <taxon>Kiritimatiellia</taxon>
        <taxon>Kiritimatiellales</taxon>
        <taxon>Pontiellaceae</taxon>
        <taxon>Pontiella</taxon>
    </lineage>
</organism>
<dbReference type="EMBL" id="CAAHFH010000003">
    <property type="protein sequence ID" value="VGO23019.1"/>
    <property type="molecule type" value="Genomic_DNA"/>
</dbReference>
<dbReference type="SUPFAM" id="SSF55957">
    <property type="entry name" value="Phosphoglucomutase, C-terminal domain"/>
    <property type="match status" value="1"/>
</dbReference>
<dbReference type="Gene3D" id="3.40.120.10">
    <property type="entry name" value="Alpha-D-Glucose-1,6-Bisphosphate, subunit A, domain 3"/>
    <property type="match status" value="3"/>
</dbReference>
<evidence type="ECO:0000256" key="5">
    <source>
        <dbReference type="ARBA" id="ARBA00022842"/>
    </source>
</evidence>
<dbReference type="InterPro" id="IPR005844">
    <property type="entry name" value="A-D-PHexomutase_a/b/a-I"/>
</dbReference>
<evidence type="ECO:0000259" key="8">
    <source>
        <dbReference type="Pfam" id="PF02879"/>
    </source>
</evidence>
<dbReference type="PRINTS" id="PR00509">
    <property type="entry name" value="PGMPMM"/>
</dbReference>
<evidence type="ECO:0000256" key="1">
    <source>
        <dbReference type="ARBA" id="ARBA00001946"/>
    </source>
</evidence>
<dbReference type="Pfam" id="PF02879">
    <property type="entry name" value="PGM_PMM_II"/>
    <property type="match status" value="1"/>
</dbReference>